<gene>
    <name evidence="2" type="ORF">g.96866</name>
</gene>
<sequence length="152" mass="16764">MEQSVPTQTEQRALQEQFKVQVESGAEADAGTRVLDTALTVWQTAPDSTCDDMYTTPIHVGEHAGRFWGRDLVQNQDETLSQEGERASNDTQDPTSLFRDTFSCIGTTPDPMHALRNQSTDFTCVGTHSHCTVLGTFFPPNTTTILTDSHSL</sequence>
<reference evidence="2" key="1">
    <citation type="journal article" date="2016" name="Gigascience">
        <title>De novo construction of an expanded transcriptome assembly for the western tarnished plant bug, Lygus hesperus.</title>
        <authorList>
            <person name="Tassone E.E."/>
            <person name="Geib S.M."/>
            <person name="Hall B."/>
            <person name="Fabrick J.A."/>
            <person name="Brent C.S."/>
            <person name="Hull J.J."/>
        </authorList>
    </citation>
    <scope>NUCLEOTIDE SEQUENCE</scope>
</reference>
<dbReference type="EMBL" id="GDHC01007560">
    <property type="protein sequence ID" value="JAQ11069.1"/>
    <property type="molecule type" value="Transcribed_RNA"/>
</dbReference>
<feature type="non-terminal residue" evidence="2">
    <location>
        <position position="152"/>
    </location>
</feature>
<feature type="region of interest" description="Disordered" evidence="1">
    <location>
        <begin position="74"/>
        <end position="95"/>
    </location>
</feature>
<accession>A0A146LV33</accession>
<name>A0A146LV33_LYGHE</name>
<protein>
    <submittedName>
        <fullName evidence="2">Uncharacterized protein</fullName>
    </submittedName>
</protein>
<evidence type="ECO:0000313" key="2">
    <source>
        <dbReference type="EMBL" id="JAQ11069.1"/>
    </source>
</evidence>
<evidence type="ECO:0000256" key="1">
    <source>
        <dbReference type="SAM" id="MobiDB-lite"/>
    </source>
</evidence>
<proteinExistence type="predicted"/>
<organism evidence="2">
    <name type="scientific">Lygus hesperus</name>
    <name type="common">Western plant bug</name>
    <dbReference type="NCBI Taxonomy" id="30085"/>
    <lineage>
        <taxon>Eukaryota</taxon>
        <taxon>Metazoa</taxon>
        <taxon>Ecdysozoa</taxon>
        <taxon>Arthropoda</taxon>
        <taxon>Hexapoda</taxon>
        <taxon>Insecta</taxon>
        <taxon>Pterygota</taxon>
        <taxon>Neoptera</taxon>
        <taxon>Paraneoptera</taxon>
        <taxon>Hemiptera</taxon>
        <taxon>Heteroptera</taxon>
        <taxon>Panheteroptera</taxon>
        <taxon>Cimicomorpha</taxon>
        <taxon>Miridae</taxon>
        <taxon>Mirini</taxon>
        <taxon>Lygus</taxon>
    </lineage>
</organism>
<dbReference type="AlphaFoldDB" id="A0A146LV33"/>